<evidence type="ECO:0000256" key="2">
    <source>
        <dbReference type="SAM" id="MobiDB-lite"/>
    </source>
</evidence>
<sequence length="466" mass="54146">MAHIRFCCVYFAFFIFVWSHAAISVEQNSNAYTLLFGGEANMANLHMEAKIMREKLSEHRQSLSNLRKNYASLQKRLENLENTQKKQSNDNILQKLQKFIVLKLNAQSKELVQKQSDYKKIIQDLFETQMKTYKKELKKFETKLLQEMQSELDEQKHRTQESDKNKKQIDKETHKTLLNLLTNLKNRPEEVLKLKPEAIALLIDIRNIIEIYTEEGKLPSYVTYVPNTYDKPVIVNAQPKVGVETANSCHEAIKSKQAAESEEATTAGGIYALNMTKYNFNNMYGYCLPGPSGDETWLLIQRRINDKLSFNRNWQEYKNGFGDLTGSFFIGLERLHKLLLGTNSLLWIQLGTATNDSPYRIYTNFLIANETEQYRLVSLDIENLRDDLVNAKDWRFQTFDAGNECAKTMQSGWWYNETKEQNVCSSGNLHTKLGNVIWNNWDDVVYVHMAIRHVDPALEVHISLER</sequence>
<dbReference type="EMBL" id="GDHF01029186">
    <property type="protein sequence ID" value="JAI23128.1"/>
    <property type="molecule type" value="Transcribed_RNA"/>
</dbReference>
<dbReference type="InterPro" id="IPR050373">
    <property type="entry name" value="Fibrinogen_C-term_domain"/>
</dbReference>
<evidence type="ECO:0000313" key="8">
    <source>
        <dbReference type="EMBL" id="JAI32959.1"/>
    </source>
</evidence>
<dbReference type="EMBL" id="GDHF01019355">
    <property type="protein sequence ID" value="JAI32959.1"/>
    <property type="molecule type" value="Transcribed_RNA"/>
</dbReference>
<feature type="compositionally biased region" description="Basic and acidic residues" evidence="2">
    <location>
        <begin position="153"/>
        <end position="170"/>
    </location>
</feature>
<accession>A0A0K8U109</accession>
<dbReference type="Gene3D" id="3.90.215.10">
    <property type="entry name" value="Gamma Fibrinogen, chain A, domain 1"/>
    <property type="match status" value="1"/>
</dbReference>
<dbReference type="EMBL" id="GDHF01028238">
    <property type="protein sequence ID" value="JAI24076.1"/>
    <property type="molecule type" value="Transcribed_RNA"/>
</dbReference>
<proteinExistence type="predicted"/>
<feature type="signal peptide" evidence="3">
    <location>
        <begin position="1"/>
        <end position="22"/>
    </location>
</feature>
<dbReference type="GO" id="GO:0005615">
    <property type="term" value="C:extracellular space"/>
    <property type="evidence" value="ECO:0007669"/>
    <property type="project" value="TreeGrafter"/>
</dbReference>
<dbReference type="OrthoDB" id="7972392at2759"/>
<organism evidence="5">
    <name type="scientific">Bactrocera latifrons</name>
    <name type="common">Malaysian fruit fly</name>
    <name type="synonym">Chaetodacus latifrons</name>
    <dbReference type="NCBI Taxonomy" id="174628"/>
    <lineage>
        <taxon>Eukaryota</taxon>
        <taxon>Metazoa</taxon>
        <taxon>Ecdysozoa</taxon>
        <taxon>Arthropoda</taxon>
        <taxon>Hexapoda</taxon>
        <taxon>Insecta</taxon>
        <taxon>Pterygota</taxon>
        <taxon>Neoptera</taxon>
        <taxon>Endopterygota</taxon>
        <taxon>Diptera</taxon>
        <taxon>Brachycera</taxon>
        <taxon>Muscomorpha</taxon>
        <taxon>Tephritoidea</taxon>
        <taxon>Tephritidae</taxon>
        <taxon>Bactrocera</taxon>
        <taxon>Bactrocera</taxon>
    </lineage>
</organism>
<dbReference type="PROSITE" id="PS51406">
    <property type="entry name" value="FIBRINOGEN_C_2"/>
    <property type="match status" value="1"/>
</dbReference>
<dbReference type="SUPFAM" id="SSF56496">
    <property type="entry name" value="Fibrinogen C-terminal domain-like"/>
    <property type="match status" value="1"/>
</dbReference>
<name>A0A0K8U109_BACLA</name>
<evidence type="ECO:0000256" key="1">
    <source>
        <dbReference type="SAM" id="Coils"/>
    </source>
</evidence>
<keyword evidence="3" id="KW-0732">Signal</keyword>
<dbReference type="SMART" id="SM00186">
    <property type="entry name" value="FBG"/>
    <property type="match status" value="1"/>
</dbReference>
<feature type="domain" description="Fibrinogen C-terminal" evidence="4">
    <location>
        <begin position="240"/>
        <end position="429"/>
    </location>
</feature>
<evidence type="ECO:0000313" key="7">
    <source>
        <dbReference type="EMBL" id="JAI24076.1"/>
    </source>
</evidence>
<evidence type="ECO:0000313" key="5">
    <source>
        <dbReference type="EMBL" id="JAI20419.1"/>
    </source>
</evidence>
<dbReference type="InterPro" id="IPR002181">
    <property type="entry name" value="Fibrinogen_a/b/g_C_dom"/>
</dbReference>
<feature type="region of interest" description="Disordered" evidence="2">
    <location>
        <begin position="151"/>
        <end position="170"/>
    </location>
</feature>
<dbReference type="Pfam" id="PF00147">
    <property type="entry name" value="Fibrinogen_C"/>
    <property type="match status" value="1"/>
</dbReference>
<dbReference type="PANTHER" id="PTHR19143">
    <property type="entry name" value="FIBRINOGEN/TENASCIN/ANGIOPOEITIN"/>
    <property type="match status" value="1"/>
</dbReference>
<dbReference type="EMBL" id="GDHF01031895">
    <property type="protein sequence ID" value="JAI20419.1"/>
    <property type="molecule type" value="Transcribed_RNA"/>
</dbReference>
<reference evidence="5" key="1">
    <citation type="submission" date="2015-06" db="EMBL/GenBank/DDBJ databases">
        <authorList>
            <person name="Hoefler B.C."/>
            <person name="Straight P.D."/>
        </authorList>
    </citation>
    <scope>NUCLEOTIDE SEQUENCE</scope>
</reference>
<feature type="coiled-coil region" evidence="1">
    <location>
        <begin position="49"/>
        <end position="90"/>
    </location>
</feature>
<protein>
    <submittedName>
        <fullName evidence="5">Tenascin-N</fullName>
    </submittedName>
</protein>
<evidence type="ECO:0000256" key="3">
    <source>
        <dbReference type="SAM" id="SignalP"/>
    </source>
</evidence>
<dbReference type="InterPro" id="IPR036056">
    <property type="entry name" value="Fibrinogen-like_C"/>
</dbReference>
<dbReference type="PANTHER" id="PTHR19143:SF327">
    <property type="entry name" value="FI21813P1-RELATED"/>
    <property type="match status" value="1"/>
</dbReference>
<keyword evidence="1" id="KW-0175">Coiled coil</keyword>
<feature type="chain" id="PRO_5014029828" evidence="3">
    <location>
        <begin position="23"/>
        <end position="466"/>
    </location>
</feature>
<dbReference type="InterPro" id="IPR014716">
    <property type="entry name" value="Fibrinogen_a/b/g_C_1"/>
</dbReference>
<dbReference type="AlphaFoldDB" id="A0A0K8U109"/>
<evidence type="ECO:0000313" key="6">
    <source>
        <dbReference type="EMBL" id="JAI23128.1"/>
    </source>
</evidence>
<evidence type="ECO:0000259" key="4">
    <source>
        <dbReference type="PROSITE" id="PS51406"/>
    </source>
</evidence>
<gene>
    <name evidence="5" type="primary">Tnn_1</name>
    <name evidence="6" type="synonym">Tnn_0</name>
    <name evidence="7" type="synonym">Tnn_2</name>
    <name evidence="8" type="synonym">Tnn_3</name>
    <name evidence="6" type="ORF">c0_g2_i1</name>
    <name evidence="5" type="ORF">c0_g2_i3</name>
    <name evidence="8" type="ORF">c0_g2_i4</name>
    <name evidence="7" type="ORF">c0_g2_i5</name>
</gene>